<dbReference type="OrthoDB" id="7052168at2"/>
<name>A0A2T1GJ91_9CYAN</name>
<evidence type="ECO:0000256" key="1">
    <source>
        <dbReference type="SAM" id="SignalP"/>
    </source>
</evidence>
<evidence type="ECO:0000313" key="2">
    <source>
        <dbReference type="EMBL" id="PSB57867.1"/>
    </source>
</evidence>
<sequence length="246" mass="26664">MFFKSSILTIGFVCGLSQLIFASSVRAASIDFSSWNRYGDVNTPALGLANFSTNALQNDDANPDSLFNFSNSPAIDSITLEFNLGLPTQSLDPDVPNFIYAFEGSGLENRYTFTEDTILSFGWTFLTNDATQTISGFNFDDYSFIALNGRIQTLGSTNSSVNTLVSSSTNFRREFSGSYLQTLSPGTYSIALGVVDVGSFDNTSALRVSNAQLMSQSQKVPEPSGIVGILTAFGLTVKSIMKKRRI</sequence>
<reference evidence="2 3" key="1">
    <citation type="submission" date="2018-03" db="EMBL/GenBank/DDBJ databases">
        <title>The ancient ancestry and fast evolution of plastids.</title>
        <authorList>
            <person name="Moore K.R."/>
            <person name="Magnabosco C."/>
            <person name="Momper L."/>
            <person name="Gold D.A."/>
            <person name="Bosak T."/>
            <person name="Fournier G.P."/>
        </authorList>
    </citation>
    <scope>NUCLEOTIDE SEQUENCE [LARGE SCALE GENOMIC DNA]</scope>
    <source>
        <strain evidence="2 3">CCALA 037</strain>
    </source>
</reference>
<proteinExistence type="predicted"/>
<dbReference type="EMBL" id="PVWO01000058">
    <property type="protein sequence ID" value="PSB57867.1"/>
    <property type="molecule type" value="Genomic_DNA"/>
</dbReference>
<evidence type="ECO:0000313" key="3">
    <source>
        <dbReference type="Proteomes" id="UP000238937"/>
    </source>
</evidence>
<dbReference type="Proteomes" id="UP000238937">
    <property type="component" value="Unassembled WGS sequence"/>
</dbReference>
<keyword evidence="3" id="KW-1185">Reference proteome</keyword>
<keyword evidence="1" id="KW-0732">Signal</keyword>
<dbReference type="AlphaFoldDB" id="A0A2T1GJ91"/>
<feature type="chain" id="PRO_5015593084" description="PEP-CTERM sorting domain-containing protein" evidence="1">
    <location>
        <begin position="28"/>
        <end position="246"/>
    </location>
</feature>
<accession>A0A2T1GJ91</accession>
<dbReference type="RefSeq" id="WP_106301926.1">
    <property type="nucleotide sequence ID" value="NZ_PVWO01000058.1"/>
</dbReference>
<gene>
    <name evidence="2" type="ORF">C7B77_06830</name>
</gene>
<comment type="caution">
    <text evidence="2">The sequence shown here is derived from an EMBL/GenBank/DDBJ whole genome shotgun (WGS) entry which is preliminary data.</text>
</comment>
<feature type="signal peptide" evidence="1">
    <location>
        <begin position="1"/>
        <end position="27"/>
    </location>
</feature>
<organism evidence="2 3">
    <name type="scientific">Chamaesiphon polymorphus CCALA 037</name>
    <dbReference type="NCBI Taxonomy" id="2107692"/>
    <lineage>
        <taxon>Bacteria</taxon>
        <taxon>Bacillati</taxon>
        <taxon>Cyanobacteriota</taxon>
        <taxon>Cyanophyceae</taxon>
        <taxon>Gomontiellales</taxon>
        <taxon>Chamaesiphonaceae</taxon>
        <taxon>Chamaesiphon</taxon>
    </lineage>
</organism>
<evidence type="ECO:0008006" key="4">
    <source>
        <dbReference type="Google" id="ProtNLM"/>
    </source>
</evidence>
<protein>
    <recommendedName>
        <fullName evidence="4">PEP-CTERM sorting domain-containing protein</fullName>
    </recommendedName>
</protein>